<feature type="non-terminal residue" evidence="6">
    <location>
        <position position="1"/>
    </location>
</feature>
<keyword evidence="7" id="KW-1185">Reference proteome</keyword>
<accession>A0A7K5Q7Z3</accession>
<reference evidence="6 7" key="1">
    <citation type="submission" date="2019-09" db="EMBL/GenBank/DDBJ databases">
        <title>Bird 10,000 Genomes (B10K) Project - Family phase.</title>
        <authorList>
            <person name="Zhang G."/>
        </authorList>
    </citation>
    <scope>NUCLEOTIDE SEQUENCE [LARGE SCALE GENOMIC DNA]</scope>
    <source>
        <strain evidence="6">B10K-DU-002-60</strain>
        <tissue evidence="6">Muscle</tissue>
    </source>
</reference>
<gene>
    <name evidence="6" type="primary">Hsf5_1</name>
    <name evidence="6" type="ORF">ERYMCC_R10220</name>
</gene>
<evidence type="ECO:0000256" key="1">
    <source>
        <dbReference type="ARBA" id="ARBA00004123"/>
    </source>
</evidence>
<evidence type="ECO:0000256" key="3">
    <source>
        <dbReference type="ARBA" id="ARBA00023125"/>
    </source>
</evidence>
<name>A0A7K5Q7Z3_9CORV</name>
<proteinExistence type="inferred from homology"/>
<keyword evidence="4" id="KW-0539">Nucleus</keyword>
<evidence type="ECO:0000256" key="4">
    <source>
        <dbReference type="ARBA" id="ARBA00023242"/>
    </source>
</evidence>
<protein>
    <submittedName>
        <fullName evidence="6">HSF5 protein</fullName>
    </submittedName>
</protein>
<evidence type="ECO:0000259" key="5">
    <source>
        <dbReference type="Pfam" id="PF00447"/>
    </source>
</evidence>
<organism evidence="6 7">
    <name type="scientific">Erythrocercus mccallii</name>
    <dbReference type="NCBI Taxonomy" id="107208"/>
    <lineage>
        <taxon>Eukaryota</taxon>
        <taxon>Metazoa</taxon>
        <taxon>Chordata</taxon>
        <taxon>Craniata</taxon>
        <taxon>Vertebrata</taxon>
        <taxon>Euteleostomi</taxon>
        <taxon>Archelosauria</taxon>
        <taxon>Archosauria</taxon>
        <taxon>Dinosauria</taxon>
        <taxon>Saurischia</taxon>
        <taxon>Theropoda</taxon>
        <taxon>Coelurosauria</taxon>
        <taxon>Aves</taxon>
        <taxon>Neognathae</taxon>
        <taxon>Neoaves</taxon>
        <taxon>Telluraves</taxon>
        <taxon>Australaves</taxon>
        <taxon>Passeriformes</taxon>
        <taxon>Corvoidea</taxon>
        <taxon>Dicruridae</taxon>
        <taxon>Erythrocercus</taxon>
    </lineage>
</organism>
<evidence type="ECO:0000313" key="6">
    <source>
        <dbReference type="EMBL" id="NWT63557.1"/>
    </source>
</evidence>
<dbReference type="Pfam" id="PF00447">
    <property type="entry name" value="HSF_DNA-bind"/>
    <property type="match status" value="1"/>
</dbReference>
<sequence length="93" mass="9916">PAGLNAGTFPAKLWCLVNSPRIRSVPWDSQARGRLIDGSLFKRKVLSQANAHRGGGKAMGVAVGSFQATHSRSFVHQLNLYGFQKVLGRAGAA</sequence>
<dbReference type="InterPro" id="IPR036388">
    <property type="entry name" value="WH-like_DNA-bd_sf"/>
</dbReference>
<evidence type="ECO:0000256" key="2">
    <source>
        <dbReference type="ARBA" id="ARBA00006403"/>
    </source>
</evidence>
<dbReference type="GO" id="GO:0003700">
    <property type="term" value="F:DNA-binding transcription factor activity"/>
    <property type="evidence" value="ECO:0007669"/>
    <property type="project" value="InterPro"/>
</dbReference>
<keyword evidence="3" id="KW-0238">DNA-binding</keyword>
<dbReference type="InterPro" id="IPR036390">
    <property type="entry name" value="WH_DNA-bd_sf"/>
</dbReference>
<evidence type="ECO:0000313" key="7">
    <source>
        <dbReference type="Proteomes" id="UP000532437"/>
    </source>
</evidence>
<dbReference type="SUPFAM" id="SSF46785">
    <property type="entry name" value="Winged helix' DNA-binding domain"/>
    <property type="match status" value="1"/>
</dbReference>
<feature type="non-terminal residue" evidence="6">
    <location>
        <position position="93"/>
    </location>
</feature>
<comment type="caution">
    <text evidence="6">The sequence shown here is derived from an EMBL/GenBank/DDBJ whole genome shotgun (WGS) entry which is preliminary data.</text>
</comment>
<dbReference type="Proteomes" id="UP000532437">
    <property type="component" value="Unassembled WGS sequence"/>
</dbReference>
<dbReference type="GO" id="GO:0043565">
    <property type="term" value="F:sequence-specific DNA binding"/>
    <property type="evidence" value="ECO:0007669"/>
    <property type="project" value="InterPro"/>
</dbReference>
<dbReference type="Gene3D" id="1.10.10.10">
    <property type="entry name" value="Winged helix-like DNA-binding domain superfamily/Winged helix DNA-binding domain"/>
    <property type="match status" value="1"/>
</dbReference>
<dbReference type="InterPro" id="IPR000232">
    <property type="entry name" value="HSF_DNA-bd"/>
</dbReference>
<dbReference type="AlphaFoldDB" id="A0A7K5Q7Z3"/>
<dbReference type="GO" id="GO:0005634">
    <property type="term" value="C:nucleus"/>
    <property type="evidence" value="ECO:0007669"/>
    <property type="project" value="UniProtKB-SubCell"/>
</dbReference>
<dbReference type="EMBL" id="VZRG01011362">
    <property type="protein sequence ID" value="NWT63557.1"/>
    <property type="molecule type" value="Genomic_DNA"/>
</dbReference>
<comment type="similarity">
    <text evidence="2">Belongs to the HSF family.</text>
</comment>
<feature type="domain" description="HSF-type DNA-binding" evidence="5">
    <location>
        <begin position="9"/>
        <end position="86"/>
    </location>
</feature>
<comment type="subcellular location">
    <subcellularLocation>
        <location evidence="1">Nucleus</location>
    </subcellularLocation>
</comment>